<dbReference type="GO" id="GO:0005524">
    <property type="term" value="F:ATP binding"/>
    <property type="evidence" value="ECO:0007669"/>
    <property type="project" value="UniProtKB-UniRule"/>
</dbReference>
<dbReference type="STRING" id="29170.A0A368GBC5"/>
<feature type="domain" description="Protein kinase" evidence="3">
    <location>
        <begin position="24"/>
        <end position="313"/>
    </location>
</feature>
<dbReference type="PROSITE" id="PS00107">
    <property type="entry name" value="PROTEIN_KINASE_ATP"/>
    <property type="match status" value="1"/>
</dbReference>
<evidence type="ECO:0000313" key="4">
    <source>
        <dbReference type="EMBL" id="RCN40988.1"/>
    </source>
</evidence>
<gene>
    <name evidence="4" type="ORF">ANCCAN_13048</name>
</gene>
<evidence type="ECO:0000256" key="1">
    <source>
        <dbReference type="PROSITE-ProRule" id="PRU10141"/>
    </source>
</evidence>
<evidence type="ECO:0000259" key="3">
    <source>
        <dbReference type="PROSITE" id="PS50011"/>
    </source>
</evidence>
<keyword evidence="1" id="KW-0067">ATP-binding</keyword>
<accession>A0A368GBC5</accession>
<dbReference type="SUPFAM" id="SSF56112">
    <property type="entry name" value="Protein kinase-like (PK-like)"/>
    <property type="match status" value="1"/>
</dbReference>
<dbReference type="EMBL" id="JOJR01000254">
    <property type="protein sequence ID" value="RCN40988.1"/>
    <property type="molecule type" value="Genomic_DNA"/>
</dbReference>
<keyword evidence="1" id="KW-0547">Nucleotide-binding</keyword>
<proteinExistence type="predicted"/>
<dbReference type="PANTHER" id="PTHR11909">
    <property type="entry name" value="CASEIN KINASE-RELATED"/>
    <property type="match status" value="1"/>
</dbReference>
<dbReference type="PROSITE" id="PS50011">
    <property type="entry name" value="PROTEIN_KINASE_DOM"/>
    <property type="match status" value="1"/>
</dbReference>
<sequence>MSDDEEDDVGIKAGTVIDSSKANYVVMKLLGEGGFGAVYKVHDQKDPSKVYAMKVEKKLETRRHSKLKMEASVNVLSLEKPSLRKKLFQIAILKLVSAERKQSHFTSIIDRGKKETYFFLVMELVGKSLSDLKAKRPNKVFSVSTGMGAGIQCLEACEDLHKYGFIHRDLKPANYACGLGDKKRVIYILDFGIARKILNVKGELKTPRQSVRFKGTIRFASISCHKNTEMGPKDDCESWFYLLLDIAVPKGIIWRSINDKNEVLKVKEQLRKEKRETALGAMKCKEELSKVLDYIDSLKYHDRVDYEFIYKMLTQVAAKTEGGDINDPYDWEKTEKPAMTAPTVRSTGNTR</sequence>
<dbReference type="InterPro" id="IPR050235">
    <property type="entry name" value="CK1_Ser-Thr_kinase"/>
</dbReference>
<evidence type="ECO:0000256" key="2">
    <source>
        <dbReference type="SAM" id="MobiDB-lite"/>
    </source>
</evidence>
<evidence type="ECO:0000313" key="5">
    <source>
        <dbReference type="Proteomes" id="UP000252519"/>
    </source>
</evidence>
<dbReference type="FunFam" id="1.10.510.10:FF:000967">
    <property type="entry name" value="Protein CBG11274"/>
    <property type="match status" value="1"/>
</dbReference>
<protein>
    <recommendedName>
        <fullName evidence="3">Protein kinase domain-containing protein</fullName>
    </recommendedName>
</protein>
<dbReference type="Pfam" id="PF00069">
    <property type="entry name" value="Pkinase"/>
    <property type="match status" value="1"/>
</dbReference>
<feature type="region of interest" description="Disordered" evidence="2">
    <location>
        <begin position="328"/>
        <end position="351"/>
    </location>
</feature>
<keyword evidence="5" id="KW-1185">Reference proteome</keyword>
<reference evidence="4 5" key="1">
    <citation type="submission" date="2014-10" db="EMBL/GenBank/DDBJ databases">
        <title>Draft genome of the hookworm Ancylostoma caninum.</title>
        <authorList>
            <person name="Mitreva M."/>
        </authorList>
    </citation>
    <scope>NUCLEOTIDE SEQUENCE [LARGE SCALE GENOMIC DNA]</scope>
    <source>
        <strain evidence="4 5">Baltimore</strain>
    </source>
</reference>
<comment type="caution">
    <text evidence="4">The sequence shown here is derived from an EMBL/GenBank/DDBJ whole genome shotgun (WGS) entry which is preliminary data.</text>
</comment>
<dbReference type="Proteomes" id="UP000252519">
    <property type="component" value="Unassembled WGS sequence"/>
</dbReference>
<dbReference type="InterPro" id="IPR017441">
    <property type="entry name" value="Protein_kinase_ATP_BS"/>
</dbReference>
<dbReference type="InterPro" id="IPR000719">
    <property type="entry name" value="Prot_kinase_dom"/>
</dbReference>
<dbReference type="GO" id="GO:0004672">
    <property type="term" value="F:protein kinase activity"/>
    <property type="evidence" value="ECO:0007669"/>
    <property type="project" value="InterPro"/>
</dbReference>
<feature type="binding site" evidence="1">
    <location>
        <position position="54"/>
    </location>
    <ligand>
        <name>ATP</name>
        <dbReference type="ChEBI" id="CHEBI:30616"/>
    </ligand>
</feature>
<name>A0A368GBC5_ANCCA</name>
<dbReference type="AlphaFoldDB" id="A0A368GBC5"/>
<dbReference type="OrthoDB" id="5872528at2759"/>
<organism evidence="4 5">
    <name type="scientific">Ancylostoma caninum</name>
    <name type="common">Dog hookworm</name>
    <dbReference type="NCBI Taxonomy" id="29170"/>
    <lineage>
        <taxon>Eukaryota</taxon>
        <taxon>Metazoa</taxon>
        <taxon>Ecdysozoa</taxon>
        <taxon>Nematoda</taxon>
        <taxon>Chromadorea</taxon>
        <taxon>Rhabditida</taxon>
        <taxon>Rhabditina</taxon>
        <taxon>Rhabditomorpha</taxon>
        <taxon>Strongyloidea</taxon>
        <taxon>Ancylostomatidae</taxon>
        <taxon>Ancylostomatinae</taxon>
        <taxon>Ancylostoma</taxon>
    </lineage>
</organism>
<dbReference type="SMART" id="SM00220">
    <property type="entry name" value="S_TKc"/>
    <property type="match status" value="1"/>
</dbReference>
<dbReference type="InterPro" id="IPR011009">
    <property type="entry name" value="Kinase-like_dom_sf"/>
</dbReference>
<dbReference type="Gene3D" id="1.10.510.10">
    <property type="entry name" value="Transferase(Phosphotransferase) domain 1"/>
    <property type="match status" value="1"/>
</dbReference>